<dbReference type="PROSITE" id="PS51212">
    <property type="entry name" value="WSC"/>
    <property type="match status" value="1"/>
</dbReference>
<dbReference type="InterPro" id="IPR002889">
    <property type="entry name" value="WSC_carb-bd"/>
</dbReference>
<evidence type="ECO:0000259" key="2">
    <source>
        <dbReference type="PROSITE" id="PS51212"/>
    </source>
</evidence>
<feature type="domain" description="WSC" evidence="2">
    <location>
        <begin position="30"/>
        <end position="123"/>
    </location>
</feature>
<protein>
    <recommendedName>
        <fullName evidence="2">WSC domain-containing protein</fullName>
    </recommendedName>
</protein>
<evidence type="ECO:0000313" key="3">
    <source>
        <dbReference type="EMBL" id="KAF7557255.1"/>
    </source>
</evidence>
<keyword evidence="4" id="KW-1185">Reference proteome</keyword>
<proteinExistence type="predicted"/>
<comment type="caution">
    <text evidence="3">The sequence shown here is derived from an EMBL/GenBank/DDBJ whole genome shotgun (WGS) entry which is preliminary data.</text>
</comment>
<name>A0A9P5HG14_9HYPO</name>
<gene>
    <name evidence="3" type="ORF">G7Z17_g823</name>
</gene>
<reference evidence="3" key="1">
    <citation type="submission" date="2020-03" db="EMBL/GenBank/DDBJ databases">
        <title>Draft Genome Sequence of Cylindrodendrum hubeiense.</title>
        <authorList>
            <person name="Buettner E."/>
            <person name="Kellner H."/>
        </authorList>
    </citation>
    <scope>NUCLEOTIDE SEQUENCE</scope>
    <source>
        <strain evidence="3">IHI 201604</strain>
    </source>
</reference>
<dbReference type="PANTHER" id="PTHR45964:SF5">
    <property type="entry name" value="WSCD FAMILY MEMBER CG9164"/>
    <property type="match status" value="1"/>
</dbReference>
<organism evidence="3 4">
    <name type="scientific">Cylindrodendrum hubeiense</name>
    <dbReference type="NCBI Taxonomy" id="595255"/>
    <lineage>
        <taxon>Eukaryota</taxon>
        <taxon>Fungi</taxon>
        <taxon>Dikarya</taxon>
        <taxon>Ascomycota</taxon>
        <taxon>Pezizomycotina</taxon>
        <taxon>Sordariomycetes</taxon>
        <taxon>Hypocreomycetidae</taxon>
        <taxon>Hypocreales</taxon>
        <taxon>Nectriaceae</taxon>
        <taxon>Cylindrodendrum</taxon>
    </lineage>
</organism>
<dbReference type="SMART" id="SM00321">
    <property type="entry name" value="WSC"/>
    <property type="match status" value="1"/>
</dbReference>
<dbReference type="Proteomes" id="UP000722485">
    <property type="component" value="Unassembled WGS sequence"/>
</dbReference>
<evidence type="ECO:0000313" key="4">
    <source>
        <dbReference type="Proteomes" id="UP000722485"/>
    </source>
</evidence>
<evidence type="ECO:0000256" key="1">
    <source>
        <dbReference type="ARBA" id="ARBA00022737"/>
    </source>
</evidence>
<dbReference type="Pfam" id="PF01822">
    <property type="entry name" value="WSC"/>
    <property type="match status" value="1"/>
</dbReference>
<accession>A0A9P5HG14</accession>
<sequence length="179" mass="19576">MRFRHAIPEPTVGPILDAIQPRAVTEAVTGYSSLGCYSDSSDRVLNGTMTDLVRNYPQYCCEWCANANTDYTICGVENGYQCFCDSTIREGSSVADSLCNSECGGEGHQSCGASWYMNMYRATTPITTAATFETLTTQGVSDYSYFGCYFDQASRVLRGNVTAPLLNNAAFCCECYICI</sequence>
<dbReference type="InterPro" id="IPR051589">
    <property type="entry name" value="Sialate-O-sulfotransferase"/>
</dbReference>
<dbReference type="AlphaFoldDB" id="A0A9P5HG14"/>
<dbReference type="PANTHER" id="PTHR45964">
    <property type="entry name" value="WSCD FAMILY MEMBER CG9164"/>
    <property type="match status" value="1"/>
</dbReference>
<keyword evidence="1" id="KW-0677">Repeat</keyword>
<dbReference type="OrthoDB" id="5985073at2759"/>
<dbReference type="EMBL" id="JAANBB010000006">
    <property type="protein sequence ID" value="KAF7557255.1"/>
    <property type="molecule type" value="Genomic_DNA"/>
</dbReference>